<comment type="similarity">
    <text evidence="4 11">Belongs to the purine/pyrimidine phosphoribosyltransferase family.</text>
</comment>
<dbReference type="FunFam" id="3.40.50.2020:FF:000021">
    <property type="entry name" value="Adenine phosphoribosyltransferase"/>
    <property type="match status" value="1"/>
</dbReference>
<dbReference type="GO" id="GO:0005829">
    <property type="term" value="C:cytosol"/>
    <property type="evidence" value="ECO:0007669"/>
    <property type="project" value="TreeGrafter"/>
</dbReference>
<comment type="pathway">
    <text evidence="3 11">Purine metabolism; AMP biosynthesis via salvage pathway; AMP from adenine: step 1/1.</text>
</comment>
<dbReference type="AlphaFoldDB" id="A0A317CKE1"/>
<dbReference type="NCBIfam" id="NF002634">
    <property type="entry name" value="PRK02304.1-3"/>
    <property type="match status" value="1"/>
</dbReference>
<dbReference type="InterPro" id="IPR029057">
    <property type="entry name" value="PRTase-like"/>
</dbReference>
<evidence type="ECO:0000313" key="13">
    <source>
        <dbReference type="EMBL" id="PWQ97913.1"/>
    </source>
</evidence>
<organism evidence="13 14">
    <name type="scientific">Leucothrix arctica</name>
    <dbReference type="NCBI Taxonomy" id="1481894"/>
    <lineage>
        <taxon>Bacteria</taxon>
        <taxon>Pseudomonadati</taxon>
        <taxon>Pseudomonadota</taxon>
        <taxon>Gammaproteobacteria</taxon>
        <taxon>Thiotrichales</taxon>
        <taxon>Thiotrichaceae</taxon>
        <taxon>Leucothrix</taxon>
    </lineage>
</organism>
<keyword evidence="10 11" id="KW-0660">Purine salvage</keyword>
<comment type="catalytic activity">
    <reaction evidence="1 11">
        <text>AMP + diphosphate = 5-phospho-alpha-D-ribose 1-diphosphate + adenine</text>
        <dbReference type="Rhea" id="RHEA:16609"/>
        <dbReference type="ChEBI" id="CHEBI:16708"/>
        <dbReference type="ChEBI" id="CHEBI:33019"/>
        <dbReference type="ChEBI" id="CHEBI:58017"/>
        <dbReference type="ChEBI" id="CHEBI:456215"/>
        <dbReference type="EC" id="2.4.2.7"/>
    </reaction>
</comment>
<dbReference type="HAMAP" id="MF_00004">
    <property type="entry name" value="Aden_phosphoribosyltr"/>
    <property type="match status" value="1"/>
</dbReference>
<sequence length="178" mass="19549">MNQTIASSIRTIPGHPKPGINFRDITTLLENPKAFRMTIDQFVQRYMDQNITAVAGIESRGFVFGSVLAYELSVPFLSIRKAGKLPAETISQSYQLEYGEDVMEIHKDCVKPGDRVLIIDDLIATGGTVSAAIKLVRQLGGVVVESCFVIDLPDLGGSKKVQEEMDCPCYSICEFEGD</sequence>
<keyword evidence="7 11" id="KW-0963">Cytoplasm</keyword>
<proteinExistence type="inferred from homology"/>
<evidence type="ECO:0000259" key="12">
    <source>
        <dbReference type="Pfam" id="PF00156"/>
    </source>
</evidence>
<dbReference type="Gene3D" id="3.40.50.2020">
    <property type="match status" value="1"/>
</dbReference>
<dbReference type="UniPathway" id="UPA00588">
    <property type="reaction ID" value="UER00646"/>
</dbReference>
<dbReference type="RefSeq" id="WP_109822419.1">
    <property type="nucleotide sequence ID" value="NZ_QGKL01000016.1"/>
</dbReference>
<feature type="domain" description="Phosphoribosyltransferase" evidence="12">
    <location>
        <begin position="26"/>
        <end position="153"/>
    </location>
</feature>
<evidence type="ECO:0000256" key="2">
    <source>
        <dbReference type="ARBA" id="ARBA00004496"/>
    </source>
</evidence>
<dbReference type="InterPro" id="IPR050120">
    <property type="entry name" value="Adenine_PRTase"/>
</dbReference>
<comment type="function">
    <text evidence="11">Catalyzes a salvage reaction resulting in the formation of AMP, that is energically less costly than de novo synthesis.</text>
</comment>
<evidence type="ECO:0000256" key="6">
    <source>
        <dbReference type="ARBA" id="ARBA00011893"/>
    </source>
</evidence>
<comment type="subcellular location">
    <subcellularLocation>
        <location evidence="2 11">Cytoplasm</location>
    </subcellularLocation>
</comment>
<accession>A0A317CKE1</accession>
<comment type="subunit">
    <text evidence="5 11">Homodimer.</text>
</comment>
<dbReference type="SUPFAM" id="SSF53271">
    <property type="entry name" value="PRTase-like"/>
    <property type="match status" value="1"/>
</dbReference>
<dbReference type="Proteomes" id="UP000245506">
    <property type="component" value="Unassembled WGS sequence"/>
</dbReference>
<comment type="caution">
    <text evidence="13">The sequence shown here is derived from an EMBL/GenBank/DDBJ whole genome shotgun (WGS) entry which is preliminary data.</text>
</comment>
<dbReference type="GO" id="GO:0006166">
    <property type="term" value="P:purine ribonucleoside salvage"/>
    <property type="evidence" value="ECO:0007669"/>
    <property type="project" value="UniProtKB-UniRule"/>
</dbReference>
<evidence type="ECO:0000256" key="5">
    <source>
        <dbReference type="ARBA" id="ARBA00011738"/>
    </source>
</evidence>
<evidence type="ECO:0000256" key="9">
    <source>
        <dbReference type="ARBA" id="ARBA00022679"/>
    </source>
</evidence>
<dbReference type="GO" id="GO:0044209">
    <property type="term" value="P:AMP salvage"/>
    <property type="evidence" value="ECO:0007669"/>
    <property type="project" value="UniProtKB-UniRule"/>
</dbReference>
<dbReference type="InterPro" id="IPR005764">
    <property type="entry name" value="Ade_phspho_trans"/>
</dbReference>
<evidence type="ECO:0000256" key="4">
    <source>
        <dbReference type="ARBA" id="ARBA00008391"/>
    </source>
</evidence>
<dbReference type="NCBIfam" id="TIGR01090">
    <property type="entry name" value="apt"/>
    <property type="match status" value="1"/>
</dbReference>
<dbReference type="InterPro" id="IPR000836">
    <property type="entry name" value="PRTase_dom"/>
</dbReference>
<evidence type="ECO:0000256" key="11">
    <source>
        <dbReference type="HAMAP-Rule" id="MF_00004"/>
    </source>
</evidence>
<dbReference type="GO" id="GO:0003999">
    <property type="term" value="F:adenine phosphoribosyltransferase activity"/>
    <property type="evidence" value="ECO:0007669"/>
    <property type="project" value="UniProtKB-UniRule"/>
</dbReference>
<dbReference type="GO" id="GO:0006168">
    <property type="term" value="P:adenine salvage"/>
    <property type="evidence" value="ECO:0007669"/>
    <property type="project" value="InterPro"/>
</dbReference>
<name>A0A317CKE1_9GAMM</name>
<evidence type="ECO:0000256" key="7">
    <source>
        <dbReference type="ARBA" id="ARBA00022490"/>
    </source>
</evidence>
<dbReference type="EC" id="2.4.2.7" evidence="6 11"/>
<evidence type="ECO:0000313" key="14">
    <source>
        <dbReference type="Proteomes" id="UP000245506"/>
    </source>
</evidence>
<dbReference type="OrthoDB" id="9803963at2"/>
<dbReference type="NCBIfam" id="NF002636">
    <property type="entry name" value="PRK02304.1-5"/>
    <property type="match status" value="1"/>
</dbReference>
<dbReference type="CDD" id="cd06223">
    <property type="entry name" value="PRTases_typeI"/>
    <property type="match status" value="1"/>
</dbReference>
<evidence type="ECO:0000256" key="3">
    <source>
        <dbReference type="ARBA" id="ARBA00004659"/>
    </source>
</evidence>
<evidence type="ECO:0000256" key="8">
    <source>
        <dbReference type="ARBA" id="ARBA00022676"/>
    </source>
</evidence>
<dbReference type="Pfam" id="PF00156">
    <property type="entry name" value="Pribosyltran"/>
    <property type="match status" value="1"/>
</dbReference>
<dbReference type="PANTHER" id="PTHR11776">
    <property type="entry name" value="ADENINE PHOSPHORIBOSYLTRANSFERASE"/>
    <property type="match status" value="1"/>
</dbReference>
<protein>
    <recommendedName>
        <fullName evidence="6 11">Adenine phosphoribosyltransferase</fullName>
        <shortName evidence="11">APRT</shortName>
        <ecNumber evidence="6 11">2.4.2.7</ecNumber>
    </recommendedName>
</protein>
<evidence type="ECO:0000256" key="1">
    <source>
        <dbReference type="ARBA" id="ARBA00000868"/>
    </source>
</evidence>
<reference evidence="13 14" key="1">
    <citation type="submission" date="2018-05" db="EMBL/GenBank/DDBJ databases">
        <title>Leucothrix arctica sp. nov., isolated from Arctic seawater.</title>
        <authorList>
            <person name="Choi A."/>
            <person name="Baek K."/>
        </authorList>
    </citation>
    <scope>NUCLEOTIDE SEQUENCE [LARGE SCALE GENOMIC DNA]</scope>
    <source>
        <strain evidence="13 14">IMCC9719</strain>
    </source>
</reference>
<dbReference type="EMBL" id="QGKL01000016">
    <property type="protein sequence ID" value="PWQ97913.1"/>
    <property type="molecule type" value="Genomic_DNA"/>
</dbReference>
<keyword evidence="8 11" id="KW-0328">Glycosyltransferase</keyword>
<gene>
    <name evidence="11" type="primary">apt</name>
    <name evidence="13" type="ORF">DKT75_05465</name>
</gene>
<dbReference type="PANTHER" id="PTHR11776:SF7">
    <property type="entry name" value="PHOSPHORIBOSYLTRANSFERASE DOMAIN-CONTAINING PROTEIN"/>
    <property type="match status" value="1"/>
</dbReference>
<evidence type="ECO:0000256" key="10">
    <source>
        <dbReference type="ARBA" id="ARBA00022726"/>
    </source>
</evidence>
<keyword evidence="9 11" id="KW-0808">Transferase</keyword>
<keyword evidence="14" id="KW-1185">Reference proteome</keyword>
<dbReference type="NCBIfam" id="NF002632">
    <property type="entry name" value="PRK02304.1-1"/>
    <property type="match status" value="1"/>
</dbReference>